<sequence length="87" mass="9424">MNTVELIRQRLAALAPQHLEIADDSALHAGHAGAGAGGHYRLTIVCERFAGLSTVARHRLVYDTLGELMRSEIHALSITAATPDEFF</sequence>
<dbReference type="Gene3D" id="3.30.300.90">
    <property type="entry name" value="BolA-like"/>
    <property type="match status" value="1"/>
</dbReference>
<comment type="similarity">
    <text evidence="1">Belongs to the BolA/IbaG family.</text>
</comment>
<dbReference type="InterPro" id="IPR036065">
    <property type="entry name" value="BolA-like_sf"/>
</dbReference>
<dbReference type="SUPFAM" id="SSF82657">
    <property type="entry name" value="BolA-like"/>
    <property type="match status" value="1"/>
</dbReference>
<dbReference type="Proteomes" id="UP001482231">
    <property type="component" value="Unassembled WGS sequence"/>
</dbReference>
<dbReference type="PANTHER" id="PTHR46230:SF7">
    <property type="entry name" value="BOLA-LIKE PROTEIN 1"/>
    <property type="match status" value="1"/>
</dbReference>
<comment type="caution">
    <text evidence="2">The sequence shown here is derived from an EMBL/GenBank/DDBJ whole genome shotgun (WGS) entry which is preliminary data.</text>
</comment>
<reference evidence="2 3" key="1">
    <citation type="submission" date="2024-02" db="EMBL/GenBank/DDBJ databases">
        <title>New thermophilic sulfur-oxidizing bacteria from a hot springs of the Uzon caldera (Kamchatka, Russia).</title>
        <authorList>
            <person name="Dukat A.M."/>
            <person name="Elcheninov A.G."/>
            <person name="Frolov E.N."/>
        </authorList>
    </citation>
    <scope>NUCLEOTIDE SEQUENCE [LARGE SCALE GENOMIC DNA]</scope>
    <source>
        <strain evidence="2 3">AK1</strain>
    </source>
</reference>
<proteinExistence type="inferred from homology"/>
<accession>A0ABV0EAU8</accession>
<dbReference type="InterPro" id="IPR002634">
    <property type="entry name" value="BolA"/>
</dbReference>
<organism evidence="2 3">
    <name type="scientific">Thiobacter aerophilum</name>
    <dbReference type="NCBI Taxonomy" id="3121275"/>
    <lineage>
        <taxon>Bacteria</taxon>
        <taxon>Pseudomonadati</taxon>
        <taxon>Pseudomonadota</taxon>
        <taxon>Betaproteobacteria</taxon>
        <taxon>Burkholderiales</taxon>
        <taxon>Thiobacteraceae</taxon>
        <taxon>Thiobacter</taxon>
    </lineage>
</organism>
<keyword evidence="3" id="KW-1185">Reference proteome</keyword>
<gene>
    <name evidence="2" type="ORF">V6E02_00695</name>
</gene>
<dbReference type="EMBL" id="JBAJEX010000001">
    <property type="protein sequence ID" value="MEO1765741.1"/>
    <property type="molecule type" value="Genomic_DNA"/>
</dbReference>
<dbReference type="PIRSF" id="PIRSF003113">
    <property type="entry name" value="BolA"/>
    <property type="match status" value="1"/>
</dbReference>
<dbReference type="RefSeq" id="WP_347306160.1">
    <property type="nucleotide sequence ID" value="NZ_JBAJEX010000001.1"/>
</dbReference>
<dbReference type="PANTHER" id="PTHR46230">
    <property type="match status" value="1"/>
</dbReference>
<evidence type="ECO:0000313" key="3">
    <source>
        <dbReference type="Proteomes" id="UP001482231"/>
    </source>
</evidence>
<evidence type="ECO:0000313" key="2">
    <source>
        <dbReference type="EMBL" id="MEO1765741.1"/>
    </source>
</evidence>
<evidence type="ECO:0000256" key="1">
    <source>
        <dbReference type="RuleBase" id="RU003860"/>
    </source>
</evidence>
<dbReference type="Pfam" id="PF01722">
    <property type="entry name" value="BolA"/>
    <property type="match status" value="1"/>
</dbReference>
<name>A0ABV0EAU8_9BURK</name>
<protein>
    <submittedName>
        <fullName evidence="2">BolA family protein</fullName>
    </submittedName>
</protein>